<gene>
    <name evidence="2" type="ORF">CLV60_1238</name>
</gene>
<evidence type="ECO:0000256" key="1">
    <source>
        <dbReference type="SAM" id="Phobius"/>
    </source>
</evidence>
<evidence type="ECO:0000313" key="3">
    <source>
        <dbReference type="Proteomes" id="UP000241964"/>
    </source>
</evidence>
<dbReference type="OrthoDB" id="952674at2"/>
<keyword evidence="1" id="KW-0812">Transmembrane</keyword>
<protein>
    <submittedName>
        <fullName evidence="2">Uncharacterized protein</fullName>
    </submittedName>
</protein>
<evidence type="ECO:0000313" key="2">
    <source>
        <dbReference type="EMBL" id="PSL20764.1"/>
    </source>
</evidence>
<dbReference type="EMBL" id="PYAS01000023">
    <property type="protein sequence ID" value="PSL20764.1"/>
    <property type="molecule type" value="Genomic_DNA"/>
</dbReference>
<feature type="transmembrane region" description="Helical" evidence="1">
    <location>
        <begin position="6"/>
        <end position="26"/>
    </location>
</feature>
<organism evidence="2 3">
    <name type="scientific">Dyadobacter jiangsuensis</name>
    <dbReference type="NCBI Taxonomy" id="1591085"/>
    <lineage>
        <taxon>Bacteria</taxon>
        <taxon>Pseudomonadati</taxon>
        <taxon>Bacteroidota</taxon>
        <taxon>Cytophagia</taxon>
        <taxon>Cytophagales</taxon>
        <taxon>Spirosomataceae</taxon>
        <taxon>Dyadobacter</taxon>
    </lineage>
</organism>
<keyword evidence="1" id="KW-0472">Membrane</keyword>
<sequence>MKTSNILLAITISIFFLVTLSSNFILKKQFDKIDKDDKFHGFSKHPVGAFKYVHLQGKGFGLTEIQHGPKAEIRMITLPKYLDYKNSGDTLILTYKPDWNQGYIGRDASFLAPSIYIIAPKLEGIISDKIQSRVNNYKFDDLVVRQNGDALVIQNSTIHKLKATISDYGYLKLTPGNRVEKADIDILDHSTLNTEKDIFNDVNAVIDSSAYISLPGSMLKKLMKENKITPR</sequence>
<dbReference type="Proteomes" id="UP000241964">
    <property type="component" value="Unassembled WGS sequence"/>
</dbReference>
<reference evidence="2 3" key="1">
    <citation type="submission" date="2018-03" db="EMBL/GenBank/DDBJ databases">
        <title>Genomic Encyclopedia of Archaeal and Bacterial Type Strains, Phase II (KMG-II): from individual species to whole genera.</title>
        <authorList>
            <person name="Goeker M."/>
        </authorList>
    </citation>
    <scope>NUCLEOTIDE SEQUENCE [LARGE SCALE GENOMIC DNA]</scope>
    <source>
        <strain evidence="2 3">DSM 29057</strain>
    </source>
</reference>
<dbReference type="RefSeq" id="WP_106599318.1">
    <property type="nucleotide sequence ID" value="NZ_PYAS01000023.1"/>
</dbReference>
<name>A0A2P8FGD7_9BACT</name>
<keyword evidence="3" id="KW-1185">Reference proteome</keyword>
<accession>A0A2P8FGD7</accession>
<proteinExistence type="predicted"/>
<dbReference type="AlphaFoldDB" id="A0A2P8FGD7"/>
<dbReference type="Gene3D" id="2.160.20.120">
    <property type="match status" value="1"/>
</dbReference>
<keyword evidence="1" id="KW-1133">Transmembrane helix</keyword>
<comment type="caution">
    <text evidence="2">The sequence shown here is derived from an EMBL/GenBank/DDBJ whole genome shotgun (WGS) entry which is preliminary data.</text>
</comment>